<dbReference type="Gene3D" id="3.40.630.30">
    <property type="match status" value="1"/>
</dbReference>
<organism evidence="2">
    <name type="scientific">freshwater metagenome</name>
    <dbReference type="NCBI Taxonomy" id="449393"/>
    <lineage>
        <taxon>unclassified sequences</taxon>
        <taxon>metagenomes</taxon>
        <taxon>ecological metagenomes</taxon>
    </lineage>
</organism>
<dbReference type="PANTHER" id="PTHR43441">
    <property type="entry name" value="RIBOSOMAL-PROTEIN-SERINE ACETYLTRANSFERASE"/>
    <property type="match status" value="1"/>
</dbReference>
<dbReference type="Pfam" id="PF13302">
    <property type="entry name" value="Acetyltransf_3"/>
    <property type="match status" value="1"/>
</dbReference>
<comment type="caution">
    <text evidence="2">The sequence shown here is derived from an EMBL/GenBank/DDBJ whole genome shotgun (WGS) entry which is preliminary data.</text>
</comment>
<dbReference type="InterPro" id="IPR016181">
    <property type="entry name" value="Acyl_CoA_acyltransferase"/>
</dbReference>
<dbReference type="SUPFAM" id="SSF55729">
    <property type="entry name" value="Acyl-CoA N-acyltransferases (Nat)"/>
    <property type="match status" value="1"/>
</dbReference>
<dbReference type="InterPro" id="IPR000182">
    <property type="entry name" value="GNAT_dom"/>
</dbReference>
<evidence type="ECO:0000313" key="2">
    <source>
        <dbReference type="EMBL" id="KGA16138.1"/>
    </source>
</evidence>
<dbReference type="InterPro" id="IPR051908">
    <property type="entry name" value="Ribosomal_N-acetyltransferase"/>
</dbReference>
<dbReference type="GO" id="GO:0005737">
    <property type="term" value="C:cytoplasm"/>
    <property type="evidence" value="ECO:0007669"/>
    <property type="project" value="TreeGrafter"/>
</dbReference>
<gene>
    <name evidence="2" type="ORF">GM51_13325</name>
</gene>
<protein>
    <recommendedName>
        <fullName evidence="1">N-acetyltransferase domain-containing protein</fullName>
    </recommendedName>
</protein>
<dbReference type="GO" id="GO:0008999">
    <property type="term" value="F:protein-N-terminal-alanine acetyltransferase activity"/>
    <property type="evidence" value="ECO:0007669"/>
    <property type="project" value="TreeGrafter"/>
</dbReference>
<dbReference type="GO" id="GO:1990189">
    <property type="term" value="F:protein N-terminal-serine acetyltransferase activity"/>
    <property type="evidence" value="ECO:0007669"/>
    <property type="project" value="TreeGrafter"/>
</dbReference>
<proteinExistence type="predicted"/>
<accession>A0A094SD97</accession>
<reference evidence="2" key="1">
    <citation type="submission" date="2014-06" db="EMBL/GenBank/DDBJ databases">
        <title>Key roles for freshwater Actinobacteria revealed by deep metagenomic sequencing.</title>
        <authorList>
            <person name="Ghai R."/>
            <person name="Mizuno C.M."/>
            <person name="Picazo A."/>
            <person name="Camacho A."/>
            <person name="Rodriguez-Valera F."/>
        </authorList>
    </citation>
    <scope>NUCLEOTIDE SEQUENCE</scope>
</reference>
<dbReference type="EMBL" id="JNSL01000093">
    <property type="protein sequence ID" value="KGA16138.1"/>
    <property type="molecule type" value="Genomic_DNA"/>
</dbReference>
<feature type="domain" description="N-acetyltransferase" evidence="1">
    <location>
        <begin position="14"/>
        <end position="183"/>
    </location>
</feature>
<dbReference type="PANTHER" id="PTHR43441:SF2">
    <property type="entry name" value="FAMILY ACETYLTRANSFERASE, PUTATIVE (AFU_ORTHOLOGUE AFUA_7G00850)-RELATED"/>
    <property type="match status" value="1"/>
</dbReference>
<dbReference type="PROSITE" id="PS51186">
    <property type="entry name" value="GNAT"/>
    <property type="match status" value="1"/>
</dbReference>
<dbReference type="AlphaFoldDB" id="A0A094SD97"/>
<evidence type="ECO:0000259" key="1">
    <source>
        <dbReference type="PROSITE" id="PS51186"/>
    </source>
</evidence>
<name>A0A094SD97_9ZZZZ</name>
<sequence length="195" mass="22359">MTKAWPATLSHGDVRVRPLRVRDARRWQQLRQTNNDWLQEWEATSPMPSLEPPPTFRQSAKRMLAEAKLGRTMPFVVEYQGTFVGQINVSDITYGSLRGCHFGYWIDESASDKRVMTTAAALVTDHLLETLKLHRIEIAVRPENIPSNRLAIRLGYSFEGVRPAFLHINGQWRDHNVYVMMPDTISGSVIDHIFS</sequence>